<dbReference type="OrthoDB" id="9789109at2"/>
<sequence>MATFLTVGHSNRPLDELIGMLRDARIALLIDVRTFPQSRANPAFNIESLPNALANVQIGYRHCPALGGRRGKQPGVDEQTNAFWRVQSFHNYADYAMGKTFAAALRQLMKLGRDHRLALMCSEAVWWRCHRRIITDYLLMNGNEVDHLMSPGRCEPAKLTAGAVKASGGVITYPAA</sequence>
<dbReference type="PANTHER" id="PTHR39337:SF1">
    <property type="entry name" value="BLR5642 PROTEIN"/>
    <property type="match status" value="1"/>
</dbReference>
<dbReference type="EMBL" id="QQNH01000036">
    <property type="protein sequence ID" value="RDE07775.1"/>
    <property type="molecule type" value="Genomic_DNA"/>
</dbReference>
<dbReference type="Pfam" id="PF04343">
    <property type="entry name" value="DUF488"/>
    <property type="match status" value="1"/>
</dbReference>
<dbReference type="Proteomes" id="UP000253759">
    <property type="component" value="Unassembled WGS sequence"/>
</dbReference>
<dbReference type="InterPro" id="IPR007438">
    <property type="entry name" value="DUF488"/>
</dbReference>
<name>A0A369W1L5_9HYPH</name>
<proteinExistence type="predicted"/>
<dbReference type="RefSeq" id="WP_114647003.1">
    <property type="nucleotide sequence ID" value="NZ_QQNH01000036.1"/>
</dbReference>
<dbReference type="PIRSF" id="PIRSF024492">
    <property type="entry name" value="UCP024492"/>
    <property type="match status" value="1"/>
</dbReference>
<reference evidence="2" key="1">
    <citation type="submission" date="2018-07" db="EMBL/GenBank/DDBJ databases">
        <authorList>
            <person name="Liu B.-T."/>
            <person name="Du Z."/>
        </authorList>
    </citation>
    <scope>NUCLEOTIDE SEQUENCE [LARGE SCALE GENOMIC DNA]</scope>
    <source>
        <strain evidence="2">XYN52</strain>
    </source>
</reference>
<keyword evidence="2" id="KW-1185">Reference proteome</keyword>
<evidence type="ECO:0000313" key="1">
    <source>
        <dbReference type="EMBL" id="RDE07775.1"/>
    </source>
</evidence>
<gene>
    <name evidence="1" type="ORF">DVH29_15020</name>
</gene>
<dbReference type="AlphaFoldDB" id="A0A369W1L5"/>
<accession>A0A369W1L5</accession>
<dbReference type="InterPro" id="IPR014519">
    <property type="entry name" value="UCP024492"/>
</dbReference>
<evidence type="ECO:0000313" key="2">
    <source>
        <dbReference type="Proteomes" id="UP000253759"/>
    </source>
</evidence>
<dbReference type="PANTHER" id="PTHR39337">
    <property type="entry name" value="BLR5642 PROTEIN"/>
    <property type="match status" value="1"/>
</dbReference>
<protein>
    <submittedName>
        <fullName evidence="1">DUF488 domain-containing protein</fullName>
    </submittedName>
</protein>
<organism evidence="1 2">
    <name type="scientific">Pelagibacterium lacus</name>
    <dbReference type="NCBI Taxonomy" id="2282655"/>
    <lineage>
        <taxon>Bacteria</taxon>
        <taxon>Pseudomonadati</taxon>
        <taxon>Pseudomonadota</taxon>
        <taxon>Alphaproteobacteria</taxon>
        <taxon>Hyphomicrobiales</taxon>
        <taxon>Devosiaceae</taxon>
        <taxon>Pelagibacterium</taxon>
    </lineage>
</organism>
<comment type="caution">
    <text evidence="1">The sequence shown here is derived from an EMBL/GenBank/DDBJ whole genome shotgun (WGS) entry which is preliminary data.</text>
</comment>